<keyword evidence="3" id="KW-1185">Reference proteome</keyword>
<evidence type="ECO:0000256" key="1">
    <source>
        <dbReference type="SAM" id="Coils"/>
    </source>
</evidence>
<keyword evidence="1" id="KW-0175">Coiled coil</keyword>
<evidence type="ECO:0000313" key="2">
    <source>
        <dbReference type="EMBL" id="GBO25628.1"/>
    </source>
</evidence>
<accession>A0A4Y2VMH3</accession>
<reference evidence="2 3" key="1">
    <citation type="journal article" date="2019" name="Sci. Rep.">
        <title>Orb-weaving spider Araneus ventricosus genome elucidates the spidroin gene catalogue.</title>
        <authorList>
            <person name="Kono N."/>
            <person name="Nakamura H."/>
            <person name="Ohtoshi R."/>
            <person name="Moran D.A.P."/>
            <person name="Shinohara A."/>
            <person name="Yoshida Y."/>
            <person name="Fujiwara M."/>
            <person name="Mori M."/>
            <person name="Tomita M."/>
            <person name="Arakawa K."/>
        </authorList>
    </citation>
    <scope>NUCLEOTIDE SEQUENCE [LARGE SCALE GENOMIC DNA]</scope>
</reference>
<dbReference type="AlphaFoldDB" id="A0A4Y2VMH3"/>
<name>A0A4Y2VMH3_ARAVE</name>
<feature type="coiled-coil region" evidence="1">
    <location>
        <begin position="16"/>
        <end position="43"/>
    </location>
</feature>
<protein>
    <submittedName>
        <fullName evidence="2">Uncharacterized protein</fullName>
    </submittedName>
</protein>
<evidence type="ECO:0000313" key="3">
    <source>
        <dbReference type="Proteomes" id="UP000499080"/>
    </source>
</evidence>
<gene>
    <name evidence="2" type="ORF">AVEN_192745_1</name>
</gene>
<dbReference type="Proteomes" id="UP000499080">
    <property type="component" value="Unassembled WGS sequence"/>
</dbReference>
<comment type="caution">
    <text evidence="2">The sequence shown here is derived from an EMBL/GenBank/DDBJ whole genome shotgun (WGS) entry which is preliminary data.</text>
</comment>
<organism evidence="2 3">
    <name type="scientific">Araneus ventricosus</name>
    <name type="common">Orbweaver spider</name>
    <name type="synonym">Epeira ventricosa</name>
    <dbReference type="NCBI Taxonomy" id="182803"/>
    <lineage>
        <taxon>Eukaryota</taxon>
        <taxon>Metazoa</taxon>
        <taxon>Ecdysozoa</taxon>
        <taxon>Arthropoda</taxon>
        <taxon>Chelicerata</taxon>
        <taxon>Arachnida</taxon>
        <taxon>Araneae</taxon>
        <taxon>Araneomorphae</taxon>
        <taxon>Entelegynae</taxon>
        <taxon>Araneoidea</taxon>
        <taxon>Araneidae</taxon>
        <taxon>Araneus</taxon>
    </lineage>
</organism>
<proteinExistence type="predicted"/>
<dbReference type="EMBL" id="BGPR01048612">
    <property type="protein sequence ID" value="GBO25628.1"/>
    <property type="molecule type" value="Genomic_DNA"/>
</dbReference>
<sequence>MASASVIGEMVSTPSLSMLEAKVEELTKQVQRLSMDLSRHQGHRRGSRERSLTDFSITNHWYHTRFANKARKCVKPCSFSENFKNGRLKMVVQKWLNR</sequence>